<dbReference type="InterPro" id="IPR008207">
    <property type="entry name" value="Sig_transdc_His_kin_Hpt_dom"/>
</dbReference>
<gene>
    <name evidence="4" type="ORF">WAE96_18320</name>
</gene>
<accession>A0ABU8EZK7</accession>
<evidence type="ECO:0000259" key="3">
    <source>
        <dbReference type="PROSITE" id="PS50894"/>
    </source>
</evidence>
<evidence type="ECO:0000256" key="1">
    <source>
        <dbReference type="ARBA" id="ARBA00023012"/>
    </source>
</evidence>
<evidence type="ECO:0000256" key="2">
    <source>
        <dbReference type="PROSITE-ProRule" id="PRU00110"/>
    </source>
</evidence>
<sequence>MFNQTTVKQLEADVGKDVLGQLFAVFKSEATKLTEQIMAVTTLDDDALRFSHSLKSCARSYGADQLGALAQTLEAHAKNNDTAFFAERALLPEIHSATMAAIPMS</sequence>
<evidence type="ECO:0000313" key="4">
    <source>
        <dbReference type="EMBL" id="MEI4551638.1"/>
    </source>
</evidence>
<dbReference type="PROSITE" id="PS50894">
    <property type="entry name" value="HPT"/>
    <property type="match status" value="1"/>
</dbReference>
<dbReference type="SUPFAM" id="SSF47226">
    <property type="entry name" value="Histidine-containing phosphotransfer domain, HPT domain"/>
    <property type="match status" value="1"/>
</dbReference>
<dbReference type="RefSeq" id="WP_336436591.1">
    <property type="nucleotide sequence ID" value="NZ_JBAWKS010000002.1"/>
</dbReference>
<evidence type="ECO:0000313" key="5">
    <source>
        <dbReference type="Proteomes" id="UP001382455"/>
    </source>
</evidence>
<feature type="domain" description="HPt" evidence="3">
    <location>
        <begin position="11"/>
        <end position="105"/>
    </location>
</feature>
<keyword evidence="1" id="KW-0902">Two-component regulatory system</keyword>
<dbReference type="Proteomes" id="UP001382455">
    <property type="component" value="Unassembled WGS sequence"/>
</dbReference>
<organism evidence="4 5">
    <name type="scientific">Pseudoalteromonas spongiae</name>
    <dbReference type="NCBI Taxonomy" id="298657"/>
    <lineage>
        <taxon>Bacteria</taxon>
        <taxon>Pseudomonadati</taxon>
        <taxon>Pseudomonadota</taxon>
        <taxon>Gammaproteobacteria</taxon>
        <taxon>Alteromonadales</taxon>
        <taxon>Pseudoalteromonadaceae</taxon>
        <taxon>Pseudoalteromonas</taxon>
    </lineage>
</organism>
<keyword evidence="2" id="KW-0597">Phosphoprotein</keyword>
<proteinExistence type="predicted"/>
<dbReference type="InterPro" id="IPR036641">
    <property type="entry name" value="HPT_dom_sf"/>
</dbReference>
<keyword evidence="5" id="KW-1185">Reference proteome</keyword>
<dbReference type="Pfam" id="PF01627">
    <property type="entry name" value="Hpt"/>
    <property type="match status" value="1"/>
</dbReference>
<reference evidence="4 5" key="1">
    <citation type="submission" date="2023-12" db="EMBL/GenBank/DDBJ databases">
        <title>Friends and Foes: Symbiotic and Algicidal bacterial influence on Karenia brevis blooms.</title>
        <authorList>
            <person name="Fei C."/>
            <person name="Mohamed A.R."/>
            <person name="Booker A."/>
            <person name="Arshad M."/>
            <person name="Klass S."/>
            <person name="Ahn S."/>
            <person name="Gilbert P.M."/>
            <person name="Heil C.A."/>
            <person name="Martinez J.M."/>
            <person name="Amin S.A."/>
        </authorList>
    </citation>
    <scope>NUCLEOTIDE SEQUENCE [LARGE SCALE GENOMIC DNA]</scope>
    <source>
        <strain evidence="4 5">CE15</strain>
    </source>
</reference>
<feature type="modified residue" description="Phosphohistidine" evidence="2">
    <location>
        <position position="52"/>
    </location>
</feature>
<protein>
    <submittedName>
        <fullName evidence="4">Hpt domain-containing protein</fullName>
    </submittedName>
</protein>
<comment type="caution">
    <text evidence="4">The sequence shown here is derived from an EMBL/GenBank/DDBJ whole genome shotgun (WGS) entry which is preliminary data.</text>
</comment>
<name>A0ABU8EZK7_9GAMM</name>
<dbReference type="Gene3D" id="1.20.120.160">
    <property type="entry name" value="HPT domain"/>
    <property type="match status" value="1"/>
</dbReference>
<dbReference type="EMBL" id="JBAWKS010000002">
    <property type="protein sequence ID" value="MEI4551638.1"/>
    <property type="molecule type" value="Genomic_DNA"/>
</dbReference>